<protein>
    <recommendedName>
        <fullName evidence="4">DUF834 domain-containing protein</fullName>
    </recommendedName>
</protein>
<reference evidence="2" key="1">
    <citation type="submission" date="2013-08" db="EMBL/GenBank/DDBJ databases">
        <title>Oryza genome evolution.</title>
        <authorList>
            <person name="Wing R.A."/>
            <person name="Panaud O."/>
            <person name="Oliveira A.C."/>
        </authorList>
    </citation>
    <scope>NUCLEOTIDE SEQUENCE</scope>
</reference>
<proteinExistence type="predicted"/>
<name>A0A0D9YH16_9ORYZ</name>
<accession>A0A0D9YH16</accession>
<reference evidence="2" key="3">
    <citation type="submission" date="2018-05" db="EMBL/GenBank/DDBJ databases">
        <title>OgluRS3 (Oryza glumaepatula Reference Sequence Version 3).</title>
        <authorList>
            <person name="Zhang J."/>
            <person name="Kudrna D."/>
            <person name="Lee S."/>
            <person name="Talag J."/>
            <person name="Welchert J."/>
            <person name="Wing R.A."/>
        </authorList>
    </citation>
    <scope>NUCLEOTIDE SEQUENCE [LARGE SCALE GENOMIC DNA]</scope>
</reference>
<dbReference type="Proteomes" id="UP000026961">
    <property type="component" value="Chromosome 1"/>
</dbReference>
<dbReference type="Gramene" id="OGLUM01G40460.1">
    <property type="protein sequence ID" value="OGLUM01G40460.1"/>
    <property type="gene ID" value="OGLUM01G40460"/>
</dbReference>
<dbReference type="EnsemblPlants" id="OGLUM01G40460.1">
    <property type="protein sequence ID" value="OGLUM01G40460.1"/>
    <property type="gene ID" value="OGLUM01G40460"/>
</dbReference>
<organism evidence="2">
    <name type="scientific">Oryza glumipatula</name>
    <dbReference type="NCBI Taxonomy" id="40148"/>
    <lineage>
        <taxon>Eukaryota</taxon>
        <taxon>Viridiplantae</taxon>
        <taxon>Streptophyta</taxon>
        <taxon>Embryophyta</taxon>
        <taxon>Tracheophyta</taxon>
        <taxon>Spermatophyta</taxon>
        <taxon>Magnoliopsida</taxon>
        <taxon>Liliopsida</taxon>
        <taxon>Poales</taxon>
        <taxon>Poaceae</taxon>
        <taxon>BOP clade</taxon>
        <taxon>Oryzoideae</taxon>
        <taxon>Oryzeae</taxon>
        <taxon>Oryzinae</taxon>
        <taxon>Oryza</taxon>
    </lineage>
</organism>
<reference evidence="2" key="2">
    <citation type="submission" date="2015-04" db="UniProtKB">
        <authorList>
            <consortium name="EnsemblPlants"/>
        </authorList>
    </citation>
    <scope>IDENTIFICATION</scope>
</reference>
<evidence type="ECO:0000256" key="1">
    <source>
        <dbReference type="SAM" id="MobiDB-lite"/>
    </source>
</evidence>
<evidence type="ECO:0000313" key="3">
    <source>
        <dbReference type="Proteomes" id="UP000026961"/>
    </source>
</evidence>
<sequence length="124" mass="12200">MKTGDECGGDGGWGRSRLRGGLGKTSPPVQCAVAAAAEGDDLVGSGGLRRRRRMGKTLSPAAADGNDAGSDRRMGTTSAPAAADGEAPAVAGEDLASGSVHGSGGGRVRSGGGRGRRCKERAAH</sequence>
<feature type="region of interest" description="Disordered" evidence="1">
    <location>
        <begin position="1"/>
        <end position="124"/>
    </location>
</feature>
<feature type="compositionally biased region" description="Gly residues" evidence="1">
    <location>
        <begin position="101"/>
        <end position="113"/>
    </location>
</feature>
<dbReference type="AlphaFoldDB" id="A0A0D9YH16"/>
<feature type="compositionally biased region" description="Basic residues" evidence="1">
    <location>
        <begin position="114"/>
        <end position="124"/>
    </location>
</feature>
<dbReference type="HOGENOM" id="CLU_156856_0_0_1"/>
<keyword evidence="3" id="KW-1185">Reference proteome</keyword>
<evidence type="ECO:0000313" key="2">
    <source>
        <dbReference type="EnsemblPlants" id="OGLUM01G40460.1"/>
    </source>
</evidence>
<feature type="compositionally biased region" description="Low complexity" evidence="1">
    <location>
        <begin position="79"/>
        <end position="100"/>
    </location>
</feature>
<evidence type="ECO:0008006" key="4">
    <source>
        <dbReference type="Google" id="ProtNLM"/>
    </source>
</evidence>